<dbReference type="Pfam" id="PF14559">
    <property type="entry name" value="TPR_19"/>
    <property type="match status" value="1"/>
</dbReference>
<protein>
    <recommendedName>
        <fullName evidence="3">Cell division cycle protein 27 homolog</fullName>
    </recommendedName>
</protein>
<keyword evidence="1 4" id="KW-0802">TPR repeat</keyword>
<feature type="region of interest" description="Disordered" evidence="5">
    <location>
        <begin position="189"/>
        <end position="263"/>
    </location>
</feature>
<comment type="similarity">
    <text evidence="2">Belongs to the APC3/CDC27 family.</text>
</comment>
<dbReference type="PROSITE" id="PS50005">
    <property type="entry name" value="TPR"/>
    <property type="match status" value="1"/>
</dbReference>
<dbReference type="PANTHER" id="PTHR12558">
    <property type="entry name" value="CELL DIVISION CYCLE 16,23,27"/>
    <property type="match status" value="1"/>
</dbReference>
<dbReference type="Pfam" id="PF13181">
    <property type="entry name" value="TPR_8"/>
    <property type="match status" value="1"/>
</dbReference>
<dbReference type="InterPro" id="IPR019734">
    <property type="entry name" value="TPR_rpt"/>
</dbReference>
<dbReference type="SUPFAM" id="SSF48452">
    <property type="entry name" value="TPR-like"/>
    <property type="match status" value="1"/>
</dbReference>
<dbReference type="GO" id="GO:0051301">
    <property type="term" value="P:cell division"/>
    <property type="evidence" value="ECO:0007669"/>
    <property type="project" value="TreeGrafter"/>
</dbReference>
<dbReference type="InterPro" id="IPR011990">
    <property type="entry name" value="TPR-like_helical_dom_sf"/>
</dbReference>
<dbReference type="GO" id="GO:0007091">
    <property type="term" value="P:metaphase/anaphase transition of mitotic cell cycle"/>
    <property type="evidence" value="ECO:0007669"/>
    <property type="project" value="TreeGrafter"/>
</dbReference>
<sequence>MASSPPTAAPAVASPTIEAAINNCLQHFEFSDAVNLAELYYTQTKNDVACFLLTKSLHLSGFTTYATDVIRKHGPKTPDLRYLLGKLAFEAKEYPEVEKLFVSKIKPPFRGTPPEIHPDLKGTDHEPFVYSILASVYKESNREGFSSRSYQRSIVALPLLLSNLKKYAEYGAPNIDSAMKGIDARCDARTRGSSRANSSDSSERLPEHRYMTRQRARHSQSSRVPSPREKEKAINALFSEDRAKPLSPRRSHGSPLSAINTSTPTINSNPIITLFGGDDRHVAAEPMDVENHGPGKPLLADVDENQQSRGDEVYEEMQHYMHQMCHIMTHLTTFKIEEATAAFESMSEAWKKLPLSMEYLGRILCEKIEYKQAAVVFDELHARYPYHIDGMDYFSTALWQLRLGTSLSILARELTDQARHRAETWIVAGNLYSLEKQSATSIECFDRATRLYPINGYAQCLLGTELFEIGHLDRAERVFGEALIHAPHEYRPHVGLGLIEQKRARMSKAVEHLKNATRRNPLNVVLQCQLAVMYQSLRRSDGETRPVETAIEILSHAIKLNPQNQTTRFHYAKALYECKRYNEAKIELEALKHRIPTETYINKLLSRCYRKLGDKQNAKTNDVLSIREEDTVGDQPFEEEDIDVDVPAITQNQQQQQHPPQAPPLPPQQPQ</sequence>
<feature type="compositionally biased region" description="Basic and acidic residues" evidence="5">
    <location>
        <begin position="226"/>
        <end position="244"/>
    </location>
</feature>
<reference evidence="7" key="2">
    <citation type="submission" date="2020-10" db="UniProtKB">
        <authorList>
            <consortium name="WormBaseParasite"/>
        </authorList>
    </citation>
    <scope>IDENTIFICATION</scope>
</reference>
<dbReference type="SMART" id="SM00028">
    <property type="entry name" value="TPR"/>
    <property type="match status" value="4"/>
</dbReference>
<evidence type="ECO:0000313" key="7">
    <source>
        <dbReference type="WBParaSite" id="Pan_g23252.t1"/>
    </source>
</evidence>
<dbReference type="GO" id="GO:0005737">
    <property type="term" value="C:cytoplasm"/>
    <property type="evidence" value="ECO:0007669"/>
    <property type="project" value="TreeGrafter"/>
</dbReference>
<reference evidence="6" key="1">
    <citation type="journal article" date="2013" name="Genetics">
        <title>The draft genome and transcriptome of Panagrellus redivivus are shaped by the harsh demands of a free-living lifestyle.</title>
        <authorList>
            <person name="Srinivasan J."/>
            <person name="Dillman A.R."/>
            <person name="Macchietto M.G."/>
            <person name="Heikkinen L."/>
            <person name="Lakso M."/>
            <person name="Fracchia K.M."/>
            <person name="Antoshechkin I."/>
            <person name="Mortazavi A."/>
            <person name="Wong G."/>
            <person name="Sternberg P.W."/>
        </authorList>
    </citation>
    <scope>NUCLEOTIDE SEQUENCE [LARGE SCALE GENOMIC DNA]</scope>
    <source>
        <strain evidence="6">MT8872</strain>
    </source>
</reference>
<evidence type="ECO:0000256" key="4">
    <source>
        <dbReference type="PROSITE-ProRule" id="PRU00339"/>
    </source>
</evidence>
<evidence type="ECO:0000256" key="5">
    <source>
        <dbReference type="SAM" id="MobiDB-lite"/>
    </source>
</evidence>
<evidence type="ECO:0000256" key="2">
    <source>
        <dbReference type="ARBA" id="ARBA00038210"/>
    </source>
</evidence>
<proteinExistence type="inferred from homology"/>
<dbReference type="AlphaFoldDB" id="A0A7E4VRH4"/>
<accession>A0A7E4VRH4</accession>
<feature type="compositionally biased region" description="Basic residues" evidence="5">
    <location>
        <begin position="211"/>
        <end position="220"/>
    </location>
</feature>
<name>A0A7E4VRH4_PANRE</name>
<evidence type="ECO:0000256" key="3">
    <source>
        <dbReference type="ARBA" id="ARBA00039307"/>
    </source>
</evidence>
<dbReference type="WBParaSite" id="Pan_g23252.t1">
    <property type="protein sequence ID" value="Pan_g23252.t1"/>
    <property type="gene ID" value="Pan_g23252"/>
</dbReference>
<dbReference type="GO" id="GO:0031145">
    <property type="term" value="P:anaphase-promoting complex-dependent catabolic process"/>
    <property type="evidence" value="ECO:0007669"/>
    <property type="project" value="TreeGrafter"/>
</dbReference>
<feature type="region of interest" description="Disordered" evidence="5">
    <location>
        <begin position="625"/>
        <end position="671"/>
    </location>
</feature>
<dbReference type="Proteomes" id="UP000492821">
    <property type="component" value="Unassembled WGS sequence"/>
</dbReference>
<feature type="compositionally biased region" description="Basic and acidic residues" evidence="5">
    <location>
        <begin position="201"/>
        <end position="210"/>
    </location>
</feature>
<evidence type="ECO:0000313" key="6">
    <source>
        <dbReference type="Proteomes" id="UP000492821"/>
    </source>
</evidence>
<dbReference type="Gene3D" id="1.25.40.10">
    <property type="entry name" value="Tetratricopeptide repeat domain"/>
    <property type="match status" value="4"/>
</dbReference>
<keyword evidence="6" id="KW-1185">Reference proteome</keyword>
<dbReference type="PANTHER" id="PTHR12558:SF13">
    <property type="entry name" value="CELL DIVISION CYCLE PROTEIN 27 HOMOLOG"/>
    <property type="match status" value="1"/>
</dbReference>
<dbReference type="GO" id="GO:0016567">
    <property type="term" value="P:protein ubiquitination"/>
    <property type="evidence" value="ECO:0007669"/>
    <property type="project" value="TreeGrafter"/>
</dbReference>
<feature type="repeat" description="TPR" evidence="4">
    <location>
        <begin position="422"/>
        <end position="455"/>
    </location>
</feature>
<dbReference type="GO" id="GO:0005680">
    <property type="term" value="C:anaphase-promoting complex"/>
    <property type="evidence" value="ECO:0007669"/>
    <property type="project" value="TreeGrafter"/>
</dbReference>
<evidence type="ECO:0000256" key="1">
    <source>
        <dbReference type="ARBA" id="ARBA00022803"/>
    </source>
</evidence>
<organism evidence="6 7">
    <name type="scientific">Panagrellus redivivus</name>
    <name type="common">Microworm</name>
    <dbReference type="NCBI Taxonomy" id="6233"/>
    <lineage>
        <taxon>Eukaryota</taxon>
        <taxon>Metazoa</taxon>
        <taxon>Ecdysozoa</taxon>
        <taxon>Nematoda</taxon>
        <taxon>Chromadorea</taxon>
        <taxon>Rhabditida</taxon>
        <taxon>Tylenchina</taxon>
        <taxon>Panagrolaimomorpha</taxon>
        <taxon>Panagrolaimoidea</taxon>
        <taxon>Panagrolaimidae</taxon>
        <taxon>Panagrellus</taxon>
    </lineage>
</organism>
<feature type="compositionally biased region" description="Pro residues" evidence="5">
    <location>
        <begin position="660"/>
        <end position="671"/>
    </location>
</feature>